<feature type="transmembrane region" description="Helical" evidence="1">
    <location>
        <begin position="59"/>
        <end position="78"/>
    </location>
</feature>
<keyword evidence="1" id="KW-1133">Transmembrane helix</keyword>
<proteinExistence type="predicted"/>
<name>A0A4U6WF94_SETVI</name>
<reference evidence="2" key="1">
    <citation type="submission" date="2019-03" db="EMBL/GenBank/DDBJ databases">
        <title>WGS assembly of Setaria viridis.</title>
        <authorList>
            <person name="Huang P."/>
            <person name="Jenkins J."/>
            <person name="Grimwood J."/>
            <person name="Barry K."/>
            <person name="Healey A."/>
            <person name="Mamidi S."/>
            <person name="Sreedasyam A."/>
            <person name="Shu S."/>
            <person name="Feldman M."/>
            <person name="Wu J."/>
            <person name="Yu Y."/>
            <person name="Chen C."/>
            <person name="Johnson J."/>
            <person name="Rokhsar D."/>
            <person name="Baxter I."/>
            <person name="Schmutz J."/>
            <person name="Brutnell T."/>
            <person name="Kellogg E."/>
        </authorList>
    </citation>
    <scope>NUCLEOTIDE SEQUENCE [LARGE SCALE GENOMIC DNA]</scope>
</reference>
<accession>A0A4U6WF94</accession>
<keyword evidence="3" id="KW-1185">Reference proteome</keyword>
<dbReference type="AlphaFoldDB" id="A0A4U6WF94"/>
<keyword evidence="1" id="KW-0472">Membrane</keyword>
<evidence type="ECO:0000313" key="3">
    <source>
        <dbReference type="Proteomes" id="UP000298652"/>
    </source>
</evidence>
<evidence type="ECO:0000256" key="1">
    <source>
        <dbReference type="SAM" id="Phobius"/>
    </source>
</evidence>
<keyword evidence="1" id="KW-0812">Transmembrane</keyword>
<sequence>MRAAVVSPRRLLFLPLDVGVGVAVERILFLRADLGEVLFSDLSCEFAGGSSVDDRMDSLFWVLFLGVAAAFSFVGLGVELRFSGLVGEGGRGAESKEPTADALFPRIPCSIPKFGVRSLIWKGGEGGLKIWGDAPWPEKIWRQLLPGKKVNSSAEDLVVISVLLRVLSARKECTVLSF</sequence>
<protein>
    <submittedName>
        <fullName evidence="2">Uncharacterized protein</fullName>
    </submittedName>
</protein>
<evidence type="ECO:0000313" key="2">
    <source>
        <dbReference type="EMBL" id="TKW41322.1"/>
    </source>
</evidence>
<dbReference type="Proteomes" id="UP000298652">
    <property type="component" value="Chromosome 1"/>
</dbReference>
<dbReference type="Gramene" id="TKW41322">
    <property type="protein sequence ID" value="TKW41322"/>
    <property type="gene ID" value="SEVIR_1G306600v2"/>
</dbReference>
<gene>
    <name evidence="2" type="ORF">SEVIR_1G306600v2</name>
</gene>
<organism evidence="2 3">
    <name type="scientific">Setaria viridis</name>
    <name type="common">Green bristlegrass</name>
    <name type="synonym">Setaria italica subsp. viridis</name>
    <dbReference type="NCBI Taxonomy" id="4556"/>
    <lineage>
        <taxon>Eukaryota</taxon>
        <taxon>Viridiplantae</taxon>
        <taxon>Streptophyta</taxon>
        <taxon>Embryophyta</taxon>
        <taxon>Tracheophyta</taxon>
        <taxon>Spermatophyta</taxon>
        <taxon>Magnoliopsida</taxon>
        <taxon>Liliopsida</taxon>
        <taxon>Poales</taxon>
        <taxon>Poaceae</taxon>
        <taxon>PACMAD clade</taxon>
        <taxon>Panicoideae</taxon>
        <taxon>Panicodae</taxon>
        <taxon>Paniceae</taxon>
        <taxon>Cenchrinae</taxon>
        <taxon>Setaria</taxon>
    </lineage>
</organism>
<dbReference type="EMBL" id="CM016552">
    <property type="protein sequence ID" value="TKW41322.1"/>
    <property type="molecule type" value="Genomic_DNA"/>
</dbReference>